<sequence length="179" mass="19919">MPSTSDSSKMDIKVVQSKSQKKIVTTEDNGDFVDFIFSFLTLPLWSIVKLLGVNSFAGCVANLYKSVENLDPHSVLLNPGIVPLFGCPNKPLNIPHVKLPTYYYGFNYQIHRAVISKTRLAVGGPLVVLDPRSLNRSKEDVVGFVKRTTLYGVGDDLKLKSLSANYCLSYLKERTEPSY</sequence>
<organism evidence="1 2">
    <name type="scientific">Trifolium medium</name>
    <dbReference type="NCBI Taxonomy" id="97028"/>
    <lineage>
        <taxon>Eukaryota</taxon>
        <taxon>Viridiplantae</taxon>
        <taxon>Streptophyta</taxon>
        <taxon>Embryophyta</taxon>
        <taxon>Tracheophyta</taxon>
        <taxon>Spermatophyta</taxon>
        <taxon>Magnoliopsida</taxon>
        <taxon>eudicotyledons</taxon>
        <taxon>Gunneridae</taxon>
        <taxon>Pentapetalae</taxon>
        <taxon>rosids</taxon>
        <taxon>fabids</taxon>
        <taxon>Fabales</taxon>
        <taxon>Fabaceae</taxon>
        <taxon>Papilionoideae</taxon>
        <taxon>50 kb inversion clade</taxon>
        <taxon>NPAAA clade</taxon>
        <taxon>Hologalegina</taxon>
        <taxon>IRL clade</taxon>
        <taxon>Trifolieae</taxon>
        <taxon>Trifolium</taxon>
    </lineage>
</organism>
<dbReference type="Pfam" id="PF05056">
    <property type="entry name" value="DUF674"/>
    <property type="match status" value="1"/>
</dbReference>
<protein>
    <submittedName>
        <fullName evidence="1">DUF674 family protein</fullName>
    </submittedName>
</protein>
<dbReference type="Proteomes" id="UP000265520">
    <property type="component" value="Unassembled WGS sequence"/>
</dbReference>
<reference evidence="1 2" key="1">
    <citation type="journal article" date="2018" name="Front. Plant Sci.">
        <title>Red Clover (Trifolium pratense) and Zigzag Clover (T. medium) - A Picture of Genomic Similarities and Differences.</title>
        <authorList>
            <person name="Dluhosova J."/>
            <person name="Istvanek J."/>
            <person name="Nedelnik J."/>
            <person name="Repkova J."/>
        </authorList>
    </citation>
    <scope>NUCLEOTIDE SEQUENCE [LARGE SCALE GENOMIC DNA]</scope>
    <source>
        <strain evidence="2">cv. 10/8</strain>
        <tissue evidence="1">Leaf</tissue>
    </source>
</reference>
<dbReference type="EMBL" id="LXQA010061304">
    <property type="protein sequence ID" value="MCI06265.1"/>
    <property type="molecule type" value="Genomic_DNA"/>
</dbReference>
<proteinExistence type="predicted"/>
<evidence type="ECO:0000313" key="1">
    <source>
        <dbReference type="EMBL" id="MCI06265.1"/>
    </source>
</evidence>
<accession>A0A392P5Z8</accession>
<dbReference type="PANTHER" id="PTHR33103">
    <property type="entry name" value="OS01G0153900 PROTEIN"/>
    <property type="match status" value="1"/>
</dbReference>
<keyword evidence="2" id="KW-1185">Reference proteome</keyword>
<comment type="caution">
    <text evidence="1">The sequence shown here is derived from an EMBL/GenBank/DDBJ whole genome shotgun (WGS) entry which is preliminary data.</text>
</comment>
<dbReference type="AlphaFoldDB" id="A0A392P5Z8"/>
<name>A0A392P5Z8_9FABA</name>
<dbReference type="InterPro" id="IPR007750">
    <property type="entry name" value="DUF674"/>
</dbReference>
<evidence type="ECO:0000313" key="2">
    <source>
        <dbReference type="Proteomes" id="UP000265520"/>
    </source>
</evidence>
<dbReference type="PANTHER" id="PTHR33103:SF27">
    <property type="entry name" value="OS04G0594700 PROTEIN"/>
    <property type="match status" value="1"/>
</dbReference>